<name>A0A7V3YFC8_9BACT</name>
<feature type="transmembrane region" description="Helical" evidence="6">
    <location>
        <begin position="33"/>
        <end position="57"/>
    </location>
</feature>
<evidence type="ECO:0000256" key="1">
    <source>
        <dbReference type="ARBA" id="ARBA00004162"/>
    </source>
</evidence>
<evidence type="ECO:0000313" key="8">
    <source>
        <dbReference type="EMBL" id="HGI30077.1"/>
    </source>
</evidence>
<comment type="subcellular location">
    <subcellularLocation>
        <location evidence="1">Cell membrane</location>
        <topology evidence="1">Single-pass membrane protein</topology>
    </subcellularLocation>
</comment>
<feature type="domain" description="Phage shock protein PspC N-terminal" evidence="7">
    <location>
        <begin position="3"/>
        <end position="60"/>
    </location>
</feature>
<dbReference type="GO" id="GO:0005886">
    <property type="term" value="C:plasma membrane"/>
    <property type="evidence" value="ECO:0007669"/>
    <property type="project" value="UniProtKB-SubCell"/>
</dbReference>
<evidence type="ECO:0000256" key="2">
    <source>
        <dbReference type="ARBA" id="ARBA00022475"/>
    </source>
</evidence>
<evidence type="ECO:0000256" key="5">
    <source>
        <dbReference type="ARBA" id="ARBA00023136"/>
    </source>
</evidence>
<evidence type="ECO:0000256" key="3">
    <source>
        <dbReference type="ARBA" id="ARBA00022692"/>
    </source>
</evidence>
<dbReference type="EMBL" id="DTFV01000035">
    <property type="protein sequence ID" value="HGI30077.1"/>
    <property type="molecule type" value="Genomic_DNA"/>
</dbReference>
<sequence length="137" mass="15362">MEKRLYRSRRERILGGVCGGIAEYFGLDPSLVRIVAVLLILVGGGAILAYIIAWILIPEEPRGEQEERLTLEGSSPAPGESHKEPSRHMLAWFLVIIGALWLSQYLVPLWGPWTPWVRQAFLPVLLIIGGVLLLVRR</sequence>
<gene>
    <name evidence="8" type="ORF">ENV30_02005</name>
</gene>
<feature type="transmembrane region" description="Helical" evidence="6">
    <location>
        <begin position="116"/>
        <end position="135"/>
    </location>
</feature>
<organism evidence="8">
    <name type="scientific">Candidatus Caldatribacterium californiense</name>
    <dbReference type="NCBI Taxonomy" id="1454726"/>
    <lineage>
        <taxon>Bacteria</taxon>
        <taxon>Pseudomonadati</taxon>
        <taxon>Atribacterota</taxon>
        <taxon>Atribacteria</taxon>
        <taxon>Atribacterales</taxon>
        <taxon>Candidatus Caldatribacteriaceae</taxon>
        <taxon>Candidatus Caldatribacterium</taxon>
    </lineage>
</organism>
<dbReference type="Pfam" id="PF04024">
    <property type="entry name" value="PspC"/>
    <property type="match status" value="1"/>
</dbReference>
<evidence type="ECO:0000256" key="6">
    <source>
        <dbReference type="SAM" id="Phobius"/>
    </source>
</evidence>
<dbReference type="InterPro" id="IPR007168">
    <property type="entry name" value="Phageshock_PspC_N"/>
</dbReference>
<feature type="transmembrane region" description="Helical" evidence="6">
    <location>
        <begin position="90"/>
        <end position="110"/>
    </location>
</feature>
<evidence type="ECO:0000259" key="7">
    <source>
        <dbReference type="Pfam" id="PF04024"/>
    </source>
</evidence>
<protein>
    <submittedName>
        <fullName evidence="8">PspC domain-containing protein</fullName>
    </submittedName>
</protein>
<proteinExistence type="predicted"/>
<feature type="transmembrane region" description="Helical" evidence="6">
    <location>
        <begin position="12"/>
        <end position="27"/>
    </location>
</feature>
<keyword evidence="3 6" id="KW-0812">Transmembrane</keyword>
<comment type="caution">
    <text evidence="8">The sequence shown here is derived from an EMBL/GenBank/DDBJ whole genome shotgun (WGS) entry which is preliminary data.</text>
</comment>
<dbReference type="PANTHER" id="PTHR33885:SF3">
    <property type="entry name" value="PHAGE SHOCK PROTEIN C"/>
    <property type="match status" value="1"/>
</dbReference>
<keyword evidence="5 6" id="KW-0472">Membrane</keyword>
<keyword evidence="2" id="KW-1003">Cell membrane</keyword>
<reference evidence="8" key="1">
    <citation type="journal article" date="2020" name="mSystems">
        <title>Genome- and Community-Level Interaction Insights into Carbon Utilization and Element Cycling Functions of Hydrothermarchaeota in Hydrothermal Sediment.</title>
        <authorList>
            <person name="Zhou Z."/>
            <person name="Liu Y."/>
            <person name="Xu W."/>
            <person name="Pan J."/>
            <person name="Luo Z.H."/>
            <person name="Li M."/>
        </authorList>
    </citation>
    <scope>NUCLEOTIDE SEQUENCE [LARGE SCALE GENOMIC DNA]</scope>
    <source>
        <strain evidence="8">SpSt-747</strain>
    </source>
</reference>
<dbReference type="PANTHER" id="PTHR33885">
    <property type="entry name" value="PHAGE SHOCK PROTEIN C"/>
    <property type="match status" value="1"/>
</dbReference>
<keyword evidence="4 6" id="KW-1133">Transmembrane helix</keyword>
<dbReference type="AlphaFoldDB" id="A0A7V3YFC8"/>
<accession>A0A7V3YFC8</accession>
<dbReference type="InterPro" id="IPR052027">
    <property type="entry name" value="PspC"/>
</dbReference>
<evidence type="ECO:0000256" key="4">
    <source>
        <dbReference type="ARBA" id="ARBA00022989"/>
    </source>
</evidence>